<evidence type="ECO:0000256" key="3">
    <source>
        <dbReference type="ARBA" id="ARBA00023027"/>
    </source>
</evidence>
<protein>
    <submittedName>
        <fullName evidence="6">Gfo/Idh/MocA family oxidoreductase</fullName>
    </submittedName>
</protein>
<dbReference type="RefSeq" id="WP_255866489.1">
    <property type="nucleotide sequence ID" value="NZ_CP104263.1"/>
</dbReference>
<evidence type="ECO:0000313" key="6">
    <source>
        <dbReference type="EMBL" id="MCQ1951459.1"/>
    </source>
</evidence>
<keyword evidence="7" id="KW-1185">Reference proteome</keyword>
<keyword evidence="2" id="KW-0560">Oxidoreductase</keyword>
<dbReference type="PANTHER" id="PTHR43708:SF5">
    <property type="entry name" value="CONSERVED EXPRESSED OXIDOREDUCTASE (EUROFUNG)-RELATED"/>
    <property type="match status" value="1"/>
</dbReference>
<dbReference type="PANTHER" id="PTHR43708">
    <property type="entry name" value="CONSERVED EXPRESSED OXIDOREDUCTASE (EUROFUNG)"/>
    <property type="match status" value="1"/>
</dbReference>
<sequence>MTVPSPIRTAVLGFGVSGKVFHAPLIQADPHYSLDAIVTANPVRVATAAKKYPRTRIINTASDLFAAVDSGDLDLDLVVLGTPPGTHVELAEAAFARGLNVVVDKPFVPTSDEGEVLINRAAESGVVLTVFQNRRWDADYLTLKKLLREGALGEVRSFESRFEWWKPEGFGNWRDRATLAEGGGILHDLGTHLIDQVIELFGPVVESYGETVTHSPNNSADQDCFVSLLHQSGVRSRLWMNGLAAQVGPRFHLLGTTTAYTKWGLDGQEAALESGVLPTDDHYGAEPENRWGLLGVDNATTAVPSERGCYPLFYAQLAAALRDGASLPVDPAESVTVLRVIEKIMASADLPSHTQKESYL</sequence>
<evidence type="ECO:0000313" key="7">
    <source>
        <dbReference type="Proteomes" id="UP001206924"/>
    </source>
</evidence>
<comment type="caution">
    <text evidence="6">The sequence shown here is derived from an EMBL/GenBank/DDBJ whole genome shotgun (WGS) entry which is preliminary data.</text>
</comment>
<proteinExistence type="inferred from homology"/>
<evidence type="ECO:0000256" key="1">
    <source>
        <dbReference type="ARBA" id="ARBA00010928"/>
    </source>
</evidence>
<feature type="domain" description="GFO/IDH/MocA-like oxidoreductase" evidence="5">
    <location>
        <begin position="140"/>
        <end position="257"/>
    </location>
</feature>
<evidence type="ECO:0000256" key="2">
    <source>
        <dbReference type="ARBA" id="ARBA00023002"/>
    </source>
</evidence>
<keyword evidence="3" id="KW-0520">NAD</keyword>
<dbReference type="Pfam" id="PF01408">
    <property type="entry name" value="GFO_IDH_MocA"/>
    <property type="match status" value="1"/>
</dbReference>
<dbReference type="InterPro" id="IPR055170">
    <property type="entry name" value="GFO_IDH_MocA-like_dom"/>
</dbReference>
<comment type="similarity">
    <text evidence="1">Belongs to the Gfo/Idh/MocA family.</text>
</comment>
<accession>A0ABT1NY68</accession>
<name>A0ABT1NY68_9MICC</name>
<dbReference type="InterPro" id="IPR000683">
    <property type="entry name" value="Gfo/Idh/MocA-like_OxRdtase_N"/>
</dbReference>
<dbReference type="InterPro" id="IPR036291">
    <property type="entry name" value="NAD(P)-bd_dom_sf"/>
</dbReference>
<dbReference type="Pfam" id="PF22725">
    <property type="entry name" value="GFO_IDH_MocA_C3"/>
    <property type="match status" value="1"/>
</dbReference>
<reference evidence="6 7" key="1">
    <citation type="submission" date="2022-07" db="EMBL/GenBank/DDBJ databases">
        <title>Novel species in genus Arthrobacter.</title>
        <authorList>
            <person name="Liu Y."/>
        </authorList>
    </citation>
    <scope>NUCLEOTIDE SEQUENCE [LARGE SCALE GENOMIC DNA]</scope>
    <source>
        <strain evidence="7">zg-Y859</strain>
    </source>
</reference>
<organism evidence="6 7">
    <name type="scientific">Arthrobacter jinronghuae</name>
    <dbReference type="NCBI Taxonomy" id="2964609"/>
    <lineage>
        <taxon>Bacteria</taxon>
        <taxon>Bacillati</taxon>
        <taxon>Actinomycetota</taxon>
        <taxon>Actinomycetes</taxon>
        <taxon>Micrococcales</taxon>
        <taxon>Micrococcaceae</taxon>
        <taxon>Arthrobacter</taxon>
    </lineage>
</organism>
<evidence type="ECO:0000259" key="4">
    <source>
        <dbReference type="Pfam" id="PF01408"/>
    </source>
</evidence>
<feature type="domain" description="Gfo/Idh/MocA-like oxidoreductase N-terminal" evidence="4">
    <location>
        <begin position="7"/>
        <end position="130"/>
    </location>
</feature>
<dbReference type="Gene3D" id="3.30.360.10">
    <property type="entry name" value="Dihydrodipicolinate Reductase, domain 2"/>
    <property type="match status" value="1"/>
</dbReference>
<dbReference type="SUPFAM" id="SSF51735">
    <property type="entry name" value="NAD(P)-binding Rossmann-fold domains"/>
    <property type="match status" value="1"/>
</dbReference>
<evidence type="ECO:0000259" key="5">
    <source>
        <dbReference type="Pfam" id="PF22725"/>
    </source>
</evidence>
<dbReference type="SUPFAM" id="SSF55347">
    <property type="entry name" value="Glyceraldehyde-3-phosphate dehydrogenase-like, C-terminal domain"/>
    <property type="match status" value="1"/>
</dbReference>
<dbReference type="EMBL" id="JANFLP010000018">
    <property type="protein sequence ID" value="MCQ1951459.1"/>
    <property type="molecule type" value="Genomic_DNA"/>
</dbReference>
<gene>
    <name evidence="6" type="ORF">NNX28_16175</name>
</gene>
<dbReference type="Proteomes" id="UP001206924">
    <property type="component" value="Unassembled WGS sequence"/>
</dbReference>
<dbReference type="Gene3D" id="3.40.50.720">
    <property type="entry name" value="NAD(P)-binding Rossmann-like Domain"/>
    <property type="match status" value="1"/>
</dbReference>
<dbReference type="InterPro" id="IPR051317">
    <property type="entry name" value="Gfo/Idh/MocA_oxidoreduct"/>
</dbReference>